<keyword evidence="11" id="KW-1185">Reference proteome</keyword>
<dbReference type="PANTHER" id="PTHR43066:SF1">
    <property type="entry name" value="RHOMBOID PROTEIN 2"/>
    <property type="match status" value="1"/>
</dbReference>
<evidence type="ECO:0000313" key="10">
    <source>
        <dbReference type="EMBL" id="KLV02067.1"/>
    </source>
</evidence>
<evidence type="ECO:0000256" key="8">
    <source>
        <dbReference type="SAM" id="Phobius"/>
    </source>
</evidence>
<comment type="caution">
    <text evidence="10">The sequence shown here is derived from an EMBL/GenBank/DDBJ whole genome shotgun (WGS) entry which is preliminary data.</text>
</comment>
<dbReference type="GO" id="GO:0004252">
    <property type="term" value="F:serine-type endopeptidase activity"/>
    <property type="evidence" value="ECO:0007669"/>
    <property type="project" value="InterPro"/>
</dbReference>
<dbReference type="Proteomes" id="UP000036426">
    <property type="component" value="Unassembled WGS sequence"/>
</dbReference>
<evidence type="ECO:0000256" key="3">
    <source>
        <dbReference type="ARBA" id="ARBA00022670"/>
    </source>
</evidence>
<dbReference type="PATRIC" id="fig|754436.4.peg.1440"/>
<feature type="transmembrane region" description="Helical" evidence="8">
    <location>
        <begin position="12"/>
        <end position="33"/>
    </location>
</feature>
<dbReference type="GO" id="GO:0016020">
    <property type="term" value="C:membrane"/>
    <property type="evidence" value="ECO:0007669"/>
    <property type="project" value="UniProtKB-SubCell"/>
</dbReference>
<dbReference type="OrthoDB" id="465874at2"/>
<keyword evidence="6 8" id="KW-1133">Transmembrane helix</keyword>
<dbReference type="PANTHER" id="PTHR43066">
    <property type="entry name" value="RHOMBOID-RELATED PROTEIN"/>
    <property type="match status" value="1"/>
</dbReference>
<reference evidence="10 11" key="1">
    <citation type="submission" date="2015-05" db="EMBL/GenBank/DDBJ databases">
        <title>Photobacterium galathea sp. nov.</title>
        <authorList>
            <person name="Machado H."/>
            <person name="Gram L."/>
        </authorList>
    </citation>
    <scope>NUCLEOTIDE SEQUENCE [LARGE SCALE GENOMIC DNA]</scope>
    <source>
        <strain evidence="10 11">DSM 25995</strain>
    </source>
</reference>
<dbReference type="InterPro" id="IPR035952">
    <property type="entry name" value="Rhomboid-like_sf"/>
</dbReference>
<dbReference type="AlphaFoldDB" id="A0A0J1JJ71"/>
<dbReference type="GO" id="GO:0006508">
    <property type="term" value="P:proteolysis"/>
    <property type="evidence" value="ECO:0007669"/>
    <property type="project" value="UniProtKB-KW"/>
</dbReference>
<comment type="subcellular location">
    <subcellularLocation>
        <location evidence="1">Membrane</location>
        <topology evidence="1">Multi-pass membrane protein</topology>
    </subcellularLocation>
</comment>
<gene>
    <name evidence="10" type="ORF">ABT58_06735</name>
</gene>
<feature type="transmembrane region" description="Helical" evidence="8">
    <location>
        <begin position="109"/>
        <end position="128"/>
    </location>
</feature>
<dbReference type="Gene3D" id="1.20.1540.10">
    <property type="entry name" value="Rhomboid-like"/>
    <property type="match status" value="1"/>
</dbReference>
<evidence type="ECO:0000256" key="4">
    <source>
        <dbReference type="ARBA" id="ARBA00022692"/>
    </source>
</evidence>
<evidence type="ECO:0000256" key="5">
    <source>
        <dbReference type="ARBA" id="ARBA00022801"/>
    </source>
</evidence>
<feature type="transmembrane region" description="Helical" evidence="8">
    <location>
        <begin position="84"/>
        <end position="103"/>
    </location>
</feature>
<keyword evidence="4 8" id="KW-0812">Transmembrane</keyword>
<dbReference type="InterPro" id="IPR022764">
    <property type="entry name" value="Peptidase_S54_rhomboid_dom"/>
</dbReference>
<evidence type="ECO:0000256" key="1">
    <source>
        <dbReference type="ARBA" id="ARBA00004141"/>
    </source>
</evidence>
<dbReference type="EMBL" id="LDOV01000010">
    <property type="protein sequence ID" value="KLV02067.1"/>
    <property type="molecule type" value="Genomic_DNA"/>
</dbReference>
<sequence length="194" mass="21550">MEKRIGNAIRVIGAIVGICVVVHVVNVLTHGYLTRYGLVPRSYDHLIGILTHPFIHGSWGHLISNMMSFSVLAFLVSRSGLSRFFAIFALCWAGSSLGTWIMGRESYHIGLSGIIYGLWGYLLVYAIMYRSLKSIVIAIIVMFLYGSFVWGLFPLHEGVSYEGHIFGGLSGGVLGYLYALKDKHHQTAVNKQVR</sequence>
<keyword evidence="3 10" id="KW-0645">Protease</keyword>
<proteinExistence type="inferred from homology"/>
<keyword evidence="5" id="KW-0378">Hydrolase</keyword>
<feature type="transmembrane region" description="Helical" evidence="8">
    <location>
        <begin position="135"/>
        <end position="153"/>
    </location>
</feature>
<accession>A0A0J1JJ71</accession>
<evidence type="ECO:0000259" key="9">
    <source>
        <dbReference type="Pfam" id="PF01694"/>
    </source>
</evidence>
<keyword evidence="7 8" id="KW-0472">Membrane</keyword>
<dbReference type="RefSeq" id="WP_047873522.1">
    <property type="nucleotide sequence ID" value="NZ_BMYC01000001.1"/>
</dbReference>
<evidence type="ECO:0000256" key="6">
    <source>
        <dbReference type="ARBA" id="ARBA00022989"/>
    </source>
</evidence>
<feature type="transmembrane region" description="Helical" evidence="8">
    <location>
        <begin position="159"/>
        <end position="179"/>
    </location>
</feature>
<evidence type="ECO:0000313" key="11">
    <source>
        <dbReference type="Proteomes" id="UP000036426"/>
    </source>
</evidence>
<feature type="transmembrane region" description="Helical" evidence="8">
    <location>
        <begin position="53"/>
        <end position="77"/>
    </location>
</feature>
<dbReference type="Pfam" id="PF01694">
    <property type="entry name" value="Rhomboid"/>
    <property type="match status" value="1"/>
</dbReference>
<feature type="domain" description="Peptidase S54 rhomboid" evidence="9">
    <location>
        <begin position="45"/>
        <end position="178"/>
    </location>
</feature>
<evidence type="ECO:0000256" key="7">
    <source>
        <dbReference type="ARBA" id="ARBA00023136"/>
    </source>
</evidence>
<comment type="similarity">
    <text evidence="2">Belongs to the peptidase S54 family.</text>
</comment>
<evidence type="ECO:0000256" key="2">
    <source>
        <dbReference type="ARBA" id="ARBA00009045"/>
    </source>
</evidence>
<dbReference type="SUPFAM" id="SSF144091">
    <property type="entry name" value="Rhomboid-like"/>
    <property type="match status" value="1"/>
</dbReference>
<protein>
    <submittedName>
        <fullName evidence="10">Protease</fullName>
    </submittedName>
</protein>
<organism evidence="10 11">
    <name type="scientific">Photobacterium aphoticum</name>
    <dbReference type="NCBI Taxonomy" id="754436"/>
    <lineage>
        <taxon>Bacteria</taxon>
        <taxon>Pseudomonadati</taxon>
        <taxon>Pseudomonadota</taxon>
        <taxon>Gammaproteobacteria</taxon>
        <taxon>Vibrionales</taxon>
        <taxon>Vibrionaceae</taxon>
        <taxon>Photobacterium</taxon>
    </lineage>
</organism>
<name>A0A0J1JJ71_9GAMM</name>